<dbReference type="Pfam" id="PF00364">
    <property type="entry name" value="Biotin_lipoyl"/>
    <property type="match status" value="1"/>
</dbReference>
<name>M0LVW1_9EURY</name>
<dbReference type="eggNOG" id="arCOG02095">
    <property type="taxonomic scope" value="Archaea"/>
</dbReference>
<dbReference type="InterPro" id="IPR011053">
    <property type="entry name" value="Single_hybrid_motif"/>
</dbReference>
<evidence type="ECO:0000256" key="1">
    <source>
        <dbReference type="SAM" id="MobiDB-lite"/>
    </source>
</evidence>
<comment type="caution">
    <text evidence="3">The sequence shown here is derived from an EMBL/GenBank/DDBJ whole genome shotgun (WGS) entry which is preliminary data.</text>
</comment>
<reference evidence="3 4" key="1">
    <citation type="journal article" date="2014" name="PLoS Genet.">
        <title>Phylogenetically driven sequencing of extremely halophilic archaea reveals strategies for static and dynamic osmo-response.</title>
        <authorList>
            <person name="Becker E.A."/>
            <person name="Seitzer P.M."/>
            <person name="Tritt A."/>
            <person name="Larsen D."/>
            <person name="Krusor M."/>
            <person name="Yao A.I."/>
            <person name="Wu D."/>
            <person name="Madern D."/>
            <person name="Eisen J.A."/>
            <person name="Darling A.E."/>
            <person name="Facciotti M.T."/>
        </authorList>
    </citation>
    <scope>NUCLEOTIDE SEQUENCE [LARGE SCALE GENOMIC DNA]</scope>
    <source>
        <strain evidence="3 4">100A6</strain>
    </source>
</reference>
<protein>
    <submittedName>
        <fullName evidence="3">Biotin/lipoyl attachment domain-containing protein</fullName>
    </submittedName>
</protein>
<keyword evidence="4" id="KW-1185">Reference proteome</keyword>
<organism evidence="3 4">
    <name type="scientific">Halococcus hamelinensis 100A6</name>
    <dbReference type="NCBI Taxonomy" id="1132509"/>
    <lineage>
        <taxon>Archaea</taxon>
        <taxon>Methanobacteriati</taxon>
        <taxon>Methanobacteriota</taxon>
        <taxon>Stenosarchaea group</taxon>
        <taxon>Halobacteria</taxon>
        <taxon>Halobacteriales</taxon>
        <taxon>Halococcaceae</taxon>
        <taxon>Halococcus</taxon>
    </lineage>
</organism>
<evidence type="ECO:0000259" key="2">
    <source>
        <dbReference type="PROSITE" id="PS50968"/>
    </source>
</evidence>
<accession>M0LVW1</accession>
<evidence type="ECO:0000313" key="3">
    <source>
        <dbReference type="EMBL" id="EMA37722.1"/>
    </source>
</evidence>
<evidence type="ECO:0000313" key="4">
    <source>
        <dbReference type="Proteomes" id="UP000011566"/>
    </source>
</evidence>
<dbReference type="Proteomes" id="UP000011566">
    <property type="component" value="Unassembled WGS sequence"/>
</dbReference>
<dbReference type="SUPFAM" id="SSF51230">
    <property type="entry name" value="Single hybrid motif"/>
    <property type="match status" value="1"/>
</dbReference>
<sequence>MPGIFYRQSDPDDPPFAEEGDTVEEGDVIGLVEVMKNYHEIQADSAGTVTAFLVENEGEITADQPIAELE</sequence>
<feature type="compositionally biased region" description="Acidic residues" evidence="1">
    <location>
        <begin position="11"/>
        <end position="22"/>
    </location>
</feature>
<dbReference type="Gene3D" id="2.40.50.100">
    <property type="match status" value="1"/>
</dbReference>
<dbReference type="NCBIfam" id="NF005457">
    <property type="entry name" value="PRK07051.1"/>
    <property type="match status" value="1"/>
</dbReference>
<dbReference type="InterPro" id="IPR000089">
    <property type="entry name" value="Biotin_lipoyl"/>
</dbReference>
<dbReference type="PATRIC" id="fig|1132509.6.peg.2775"/>
<dbReference type="EMBL" id="AOMB01000033">
    <property type="protein sequence ID" value="EMA37722.1"/>
    <property type="molecule type" value="Genomic_DNA"/>
</dbReference>
<gene>
    <name evidence="3" type="ORF">C447_12140</name>
</gene>
<dbReference type="AlphaFoldDB" id="M0LVW1"/>
<feature type="domain" description="Lipoyl-binding" evidence="2">
    <location>
        <begin position="1"/>
        <end position="70"/>
    </location>
</feature>
<proteinExistence type="predicted"/>
<dbReference type="CDD" id="cd06850">
    <property type="entry name" value="biotinyl_domain"/>
    <property type="match status" value="1"/>
</dbReference>
<dbReference type="PROSITE" id="PS50968">
    <property type="entry name" value="BIOTINYL_LIPOYL"/>
    <property type="match status" value="1"/>
</dbReference>
<feature type="region of interest" description="Disordered" evidence="1">
    <location>
        <begin position="1"/>
        <end position="22"/>
    </location>
</feature>